<evidence type="ECO:0000313" key="6">
    <source>
        <dbReference type="EMBL" id="CDJ60495.1"/>
    </source>
</evidence>
<evidence type="ECO:0000256" key="3">
    <source>
        <dbReference type="SAM" id="MobiDB-lite"/>
    </source>
</evidence>
<feature type="compositionally biased region" description="Basic and acidic residues" evidence="3">
    <location>
        <begin position="1144"/>
        <end position="1156"/>
    </location>
</feature>
<feature type="compositionally biased region" description="Low complexity" evidence="3">
    <location>
        <begin position="919"/>
        <end position="941"/>
    </location>
</feature>
<dbReference type="GeneID" id="25337089"/>
<feature type="compositionally biased region" description="Low complexity" evidence="3">
    <location>
        <begin position="984"/>
        <end position="993"/>
    </location>
</feature>
<feature type="transmembrane region" description="Helical" evidence="4">
    <location>
        <begin position="509"/>
        <end position="526"/>
    </location>
</feature>
<feature type="transmembrane region" description="Helical" evidence="4">
    <location>
        <begin position="303"/>
        <end position="324"/>
    </location>
</feature>
<feature type="region of interest" description="Disordered" evidence="3">
    <location>
        <begin position="1074"/>
        <end position="1190"/>
    </location>
</feature>
<dbReference type="RefSeq" id="XP_013337145.1">
    <property type="nucleotide sequence ID" value="XM_013481691.1"/>
</dbReference>
<feature type="compositionally biased region" description="Polar residues" evidence="3">
    <location>
        <begin position="1121"/>
        <end position="1131"/>
    </location>
</feature>
<dbReference type="VEuPathDB" id="ToxoDB:EMWEY_00031030"/>
<feature type="domain" description="Mechanosensitive ion channel MscS" evidence="5">
    <location>
        <begin position="1325"/>
        <end position="1386"/>
    </location>
</feature>
<dbReference type="PANTHER" id="PTHR31618">
    <property type="entry name" value="MECHANOSENSITIVE ION CHANNEL PROTEIN 5"/>
    <property type="match status" value="1"/>
</dbReference>
<evidence type="ECO:0000256" key="1">
    <source>
        <dbReference type="ARBA" id="ARBA00004141"/>
    </source>
</evidence>
<sequence length="1466" mass="160598">MEAQKTPTPWGGREEASLLAAEAPAPSDFPPAAQLQAQQPQQPTHLQQQAQVQHTHEQQLLQQQVPWRRQQGQQQKQFLLPISIPEASEATGARSALPASAAPQGTPQHHLLDHPRHHRGTCDMQSCCGGSLDLREQATAGAAAPAAGAPALTAATTAAPAQAAAATDKSAAVDSTSRMFHPYFKESPHLNNLGPSFLSSHSVNSTAAEGPCTGDAAARSGAVVETPDVAGVSVAPGCCSSPGDRGAACALPLGSLGLSAPKETEEEREDADSEQEDEAPPCCCLSPLLRSWFHAFFPNTPPFVWFFLQLFICFLLLLMGLERVATAKSATPPPPANVSAAPPHAVALLLPISLLLLLPVPLHLLQLQLEGSSYSECCTSCGSSSCRNKGNNSESSANNSSNSKYFGTMNNSRSNTNTTTSMQPIDAKIRNTIHTDERHDIQVETKHIHVKQIEFQHGMPAATAFAATVDPEIFYVPWSIFVYVWWLGNAKESHYMIYLKTTEEAPEPLMYFVLFGSSLLFTRSLFRVIQVTNMVLMVLAVRRLLLAVMVFCFELGFLMSMNAQVVHYLRRSSAVRKLNAKWLAALQTKESESSRVHPAEVSANTLNKHPHPHPQQRHITKSCAVSVDPFEPEATACLSPGELQQQEQQERRCLPCGCFGFLLKALLGGFKLFAAAARQRRLLLGGLGFEKGAAAGWGGEEPQNRGNPLLLPFPVSAFANQAEKLQERMLQGTVVLPEPLRPKNIESSKTSQVRNWLNVHFCLYSPPMIFLPGKRIELTNKDVASTAAALLFSAVLNGGTLPMGPSGTATKGPTDGPKDAPAEEAPYRVSPAETRLARRVTSKASDNQKSPDGGNTNRGSKEAARSFGAAKRQDEGNTETNHVKLPSEAFGDSQQLSNNSNMELQGYSHTLPRTHSLGQQQQQQQQHKQKQQPQPLQPLQQQHKEQPNQEREFGSPLPSCDNPCTETTNDQRSTMSSSNTKNLRGNGRSSGSSCKQQSRGLLARRHLLLLRRPAAARRQQTEILSGLQQPEAKGIEETNNKDSLGEKTSSGSSKVGNTCSDKLHCMMSGLALQQKQEEQQEQQQHQQQLQQRQQQPQKQQFSHLKSGMSGCLWGGSRSEETSAPSAHQQPQERGLWESGQAKVTDSDADHVPDREYTGCGGVAKSEREEEHAAKVRSSGAPSEGGSALGVDAPQEEDQYLSREILERFLKPDEAEEFMKHADLAVIPVSIVMVVSCHGKINKMMFQRAVLHIYSLRKRLVRALKSQASIASTVLRMMSLLLWFVTLIVLLLVMGVEMNTVVMSGAAFLSAVTVALSYIYQHFITAVIFVAFTNPYNIGDRVRIDEGDVLYVRRIRTYTTEFESMHGKPLIYSNASLFSRVITNESRAKVSTFELEVSLTLWLTCVEGWGNWGKVLKVRSEVYLHLVKALNELGISFHLPQQPVSILNRQTVACSSNKDYNRPHTLT</sequence>
<feature type="compositionally biased region" description="Polar residues" evidence="3">
    <location>
        <begin position="842"/>
        <end position="858"/>
    </location>
</feature>
<feature type="compositionally biased region" description="Basic and acidic residues" evidence="3">
    <location>
        <begin position="1033"/>
        <end position="1045"/>
    </location>
</feature>
<keyword evidence="4" id="KW-1133">Transmembrane helix</keyword>
<comment type="subcellular location">
    <subcellularLocation>
        <location evidence="1">Membrane</location>
        <topology evidence="1">Multi-pass membrane protein</topology>
    </subcellularLocation>
</comment>
<feature type="compositionally biased region" description="Low complexity" evidence="3">
    <location>
        <begin position="410"/>
        <end position="420"/>
    </location>
</feature>
<feature type="compositionally biased region" description="Low complexity" evidence="3">
    <location>
        <begin position="1081"/>
        <end position="1100"/>
    </location>
</feature>
<comment type="similarity">
    <text evidence="2">Belongs to the MscS (TC 1.A.23) family.</text>
</comment>
<dbReference type="OrthoDB" id="347977at2759"/>
<dbReference type="GO" id="GO:0006820">
    <property type="term" value="P:monoatomic anion transport"/>
    <property type="evidence" value="ECO:0007669"/>
    <property type="project" value="TreeGrafter"/>
</dbReference>
<proteinExistence type="inferred from homology"/>
<name>U6MFR1_EIMMA</name>
<dbReference type="EMBL" id="HG721859">
    <property type="protein sequence ID" value="CDJ60495.1"/>
    <property type="molecule type" value="Genomic_DNA"/>
</dbReference>
<dbReference type="InterPro" id="IPR010920">
    <property type="entry name" value="LSM_dom_sf"/>
</dbReference>
<organism evidence="6 7">
    <name type="scientific">Eimeria maxima</name>
    <name type="common">Coccidian parasite</name>
    <dbReference type="NCBI Taxonomy" id="5804"/>
    <lineage>
        <taxon>Eukaryota</taxon>
        <taxon>Sar</taxon>
        <taxon>Alveolata</taxon>
        <taxon>Apicomplexa</taxon>
        <taxon>Conoidasida</taxon>
        <taxon>Coccidia</taxon>
        <taxon>Eucoccidiorida</taxon>
        <taxon>Eimeriorina</taxon>
        <taxon>Eimeriidae</taxon>
        <taxon>Eimeria</taxon>
    </lineage>
</organism>
<accession>U6MFR1</accession>
<dbReference type="Proteomes" id="UP000030763">
    <property type="component" value="Unassembled WGS sequence"/>
</dbReference>
<keyword evidence="4" id="KW-0812">Transmembrane</keyword>
<feature type="region of interest" description="Disordered" evidence="3">
    <location>
        <begin position="1"/>
        <end position="68"/>
    </location>
</feature>
<feature type="compositionally biased region" description="Basic and acidic residues" evidence="3">
    <location>
        <begin position="1164"/>
        <end position="1173"/>
    </location>
</feature>
<reference evidence="6" key="2">
    <citation type="submission" date="2013-10" db="EMBL/GenBank/DDBJ databases">
        <authorList>
            <person name="Aslett M."/>
        </authorList>
    </citation>
    <scope>NUCLEOTIDE SEQUENCE [LARGE SCALE GENOMIC DNA]</scope>
    <source>
        <strain evidence="6">Weybridge</strain>
    </source>
</reference>
<dbReference type="InterPro" id="IPR016688">
    <property type="entry name" value="MscS-like_plants/fungi"/>
</dbReference>
<feature type="region of interest" description="Disordered" evidence="3">
    <location>
        <begin position="1016"/>
        <end position="1060"/>
    </location>
</feature>
<feature type="compositionally biased region" description="Acidic residues" evidence="3">
    <location>
        <begin position="264"/>
        <end position="279"/>
    </location>
</feature>
<feature type="compositionally biased region" description="Low complexity" evidence="3">
    <location>
        <begin position="17"/>
        <end position="68"/>
    </location>
</feature>
<feature type="region of interest" description="Disordered" evidence="3">
    <location>
        <begin position="915"/>
        <end position="998"/>
    </location>
</feature>
<keyword evidence="7" id="KW-1185">Reference proteome</keyword>
<evidence type="ECO:0000256" key="4">
    <source>
        <dbReference type="SAM" id="Phobius"/>
    </source>
</evidence>
<feature type="region of interest" description="Disordered" evidence="3">
    <location>
        <begin position="803"/>
        <end position="900"/>
    </location>
</feature>
<feature type="compositionally biased region" description="Polar residues" evidence="3">
    <location>
        <begin position="1046"/>
        <end position="1060"/>
    </location>
</feature>
<dbReference type="GO" id="GO:0005886">
    <property type="term" value="C:plasma membrane"/>
    <property type="evidence" value="ECO:0007669"/>
    <property type="project" value="TreeGrafter"/>
</dbReference>
<feature type="compositionally biased region" description="Basic and acidic residues" evidence="3">
    <location>
        <begin position="942"/>
        <end position="953"/>
    </location>
</feature>
<feature type="region of interest" description="Disordered" evidence="3">
    <location>
        <begin position="384"/>
        <end position="420"/>
    </location>
</feature>
<feature type="transmembrane region" description="Helical" evidence="4">
    <location>
        <begin position="546"/>
        <end position="569"/>
    </location>
</feature>
<feature type="compositionally biased region" description="Polar residues" evidence="3">
    <location>
        <begin position="962"/>
        <end position="983"/>
    </location>
</feature>
<evidence type="ECO:0000259" key="5">
    <source>
        <dbReference type="Pfam" id="PF00924"/>
    </source>
</evidence>
<dbReference type="PANTHER" id="PTHR31618:SF1">
    <property type="entry name" value="EF-HAND DOMAIN-CONTAINING PROTEIN"/>
    <property type="match status" value="1"/>
</dbReference>
<reference evidence="6" key="1">
    <citation type="submission" date="2013-10" db="EMBL/GenBank/DDBJ databases">
        <title>Genomic analysis of the causative agents of coccidiosis in chickens.</title>
        <authorList>
            <person name="Reid A.J."/>
            <person name="Blake D."/>
            <person name="Billington K."/>
            <person name="Browne H."/>
            <person name="Dunn M."/>
            <person name="Hung S."/>
            <person name="Kawahara F."/>
            <person name="Miranda-Saavedra D."/>
            <person name="Mourier T."/>
            <person name="Nagra H."/>
            <person name="Otto T.D."/>
            <person name="Rawlings N."/>
            <person name="Sanchez A."/>
            <person name="Sanders M."/>
            <person name="Subramaniam C."/>
            <person name="Tay Y."/>
            <person name="Dear P."/>
            <person name="Doerig C."/>
            <person name="Gruber A."/>
            <person name="Parkinson J."/>
            <person name="Shirley M."/>
            <person name="Wan K.L."/>
            <person name="Berriman M."/>
            <person name="Tomley F."/>
            <person name="Pain A."/>
        </authorList>
    </citation>
    <scope>NUCLEOTIDE SEQUENCE [LARGE SCALE GENOMIC DNA]</scope>
    <source>
        <strain evidence="6">Weybridge</strain>
    </source>
</reference>
<feature type="transmembrane region" description="Helical" evidence="4">
    <location>
        <begin position="473"/>
        <end position="488"/>
    </location>
</feature>
<dbReference type="Pfam" id="PF00924">
    <property type="entry name" value="MS_channel_2nd"/>
    <property type="match status" value="1"/>
</dbReference>
<evidence type="ECO:0000313" key="7">
    <source>
        <dbReference type="Proteomes" id="UP000030763"/>
    </source>
</evidence>
<feature type="region of interest" description="Disordered" evidence="3">
    <location>
        <begin position="259"/>
        <end position="280"/>
    </location>
</feature>
<protein>
    <recommendedName>
        <fullName evidence="5">Mechanosensitive ion channel MscS domain-containing protein</fullName>
    </recommendedName>
</protein>
<feature type="compositionally biased region" description="Low complexity" evidence="3">
    <location>
        <begin position="384"/>
        <end position="403"/>
    </location>
</feature>
<evidence type="ECO:0000256" key="2">
    <source>
        <dbReference type="ARBA" id="ARBA00008017"/>
    </source>
</evidence>
<feature type="transmembrane region" description="Helical" evidence="4">
    <location>
        <begin position="1307"/>
        <end position="1332"/>
    </location>
</feature>
<dbReference type="InterPro" id="IPR006685">
    <property type="entry name" value="MscS_channel_2nd"/>
</dbReference>
<dbReference type="SUPFAM" id="SSF50182">
    <property type="entry name" value="Sm-like ribonucleoproteins"/>
    <property type="match status" value="1"/>
</dbReference>
<feature type="region of interest" description="Disordered" evidence="3">
    <location>
        <begin position="90"/>
        <end position="117"/>
    </location>
</feature>
<dbReference type="GO" id="GO:0008381">
    <property type="term" value="F:mechanosensitive monoatomic ion channel activity"/>
    <property type="evidence" value="ECO:0007669"/>
    <property type="project" value="TreeGrafter"/>
</dbReference>
<keyword evidence="4" id="KW-0472">Membrane</keyword>
<feature type="transmembrane region" description="Helical" evidence="4">
    <location>
        <begin position="1273"/>
        <end position="1295"/>
    </location>
</feature>
<dbReference type="OMA" id="FLMSMNA"/>
<gene>
    <name evidence="6" type="ORF">EMWEY_00031030</name>
</gene>